<dbReference type="OrthoDB" id="2680660at2759"/>
<name>A0A9P6ZWQ2_9AGAM</name>
<gene>
    <name evidence="2" type="ORF">EV702DRAFT_968799</name>
</gene>
<evidence type="ECO:0000256" key="1">
    <source>
        <dbReference type="SAM" id="MobiDB-lite"/>
    </source>
</evidence>
<proteinExistence type="predicted"/>
<organism evidence="2 3">
    <name type="scientific">Suillus placidus</name>
    <dbReference type="NCBI Taxonomy" id="48579"/>
    <lineage>
        <taxon>Eukaryota</taxon>
        <taxon>Fungi</taxon>
        <taxon>Dikarya</taxon>
        <taxon>Basidiomycota</taxon>
        <taxon>Agaricomycotina</taxon>
        <taxon>Agaricomycetes</taxon>
        <taxon>Agaricomycetidae</taxon>
        <taxon>Boletales</taxon>
        <taxon>Suillineae</taxon>
        <taxon>Suillaceae</taxon>
        <taxon>Suillus</taxon>
    </lineage>
</organism>
<dbReference type="Proteomes" id="UP000714275">
    <property type="component" value="Unassembled WGS sequence"/>
</dbReference>
<evidence type="ECO:0000313" key="2">
    <source>
        <dbReference type="EMBL" id="KAG1777966.1"/>
    </source>
</evidence>
<keyword evidence="3" id="KW-1185">Reference proteome</keyword>
<dbReference type="AlphaFoldDB" id="A0A9P6ZWQ2"/>
<comment type="caution">
    <text evidence="2">The sequence shown here is derived from an EMBL/GenBank/DDBJ whole genome shotgun (WGS) entry which is preliminary data.</text>
</comment>
<accession>A0A9P6ZWQ2</accession>
<evidence type="ECO:0000313" key="3">
    <source>
        <dbReference type="Proteomes" id="UP000714275"/>
    </source>
</evidence>
<sequence>MNYSQALDRIGAAKDIDVVFKKHPELESGSRRLKITRTEGYDHVRRDMWVGDVVTAHCDLPSSWKEGREQAVSFLVEARIPGDSFAFQDFFSQAGCNLMCPWGGNKYLGVSSTMDAQEPVHLRVEEASIIPTPHTPSSVEEVPLEDDVLTLEEALMHDLPSGNPTVDVSAHSNAPSLASGPGIHPEDFLLVNGKYVHKETICRRVLNKDFIPKSLNRQERVYSTGFTKANRRCDLVGRSITGGNSFIIGDIFLTIIRSNVTLTVALVRCTLIEQDSVTRHDIHVPDVATSAVRLTGQILSLIPTRKPAGERSWLWTGDYVKTNSEIQGTDHHTEKIVEITVPGLLVELVNPDTTCIRFRDDVNSDDFIALNNIRNTWIIDESALTLACDVLWAKACEHSITVKSILHVPPPSDPSVFPYALPNGKKSRAGAPYVDAIWHYNMIDHLNETHPQYAHPKKTHGHPLPPDILNSFTLTSLEQREANIPEVFWLVPLFDGDKENHAGPSSRKRKSNNAANGNAKKARTTV</sequence>
<reference evidence="2" key="1">
    <citation type="journal article" date="2020" name="New Phytol.">
        <title>Comparative genomics reveals dynamic genome evolution in host specialist ectomycorrhizal fungi.</title>
        <authorList>
            <person name="Lofgren L.A."/>
            <person name="Nguyen N.H."/>
            <person name="Vilgalys R."/>
            <person name="Ruytinx J."/>
            <person name="Liao H.L."/>
            <person name="Branco S."/>
            <person name="Kuo A."/>
            <person name="LaButti K."/>
            <person name="Lipzen A."/>
            <person name="Andreopoulos W."/>
            <person name="Pangilinan J."/>
            <person name="Riley R."/>
            <person name="Hundley H."/>
            <person name="Na H."/>
            <person name="Barry K."/>
            <person name="Grigoriev I.V."/>
            <person name="Stajich J.E."/>
            <person name="Kennedy P.G."/>
        </authorList>
    </citation>
    <scope>NUCLEOTIDE SEQUENCE</scope>
    <source>
        <strain evidence="2">DOB743</strain>
    </source>
</reference>
<feature type="region of interest" description="Disordered" evidence="1">
    <location>
        <begin position="500"/>
        <end position="526"/>
    </location>
</feature>
<dbReference type="EMBL" id="JABBWD010000018">
    <property type="protein sequence ID" value="KAG1777966.1"/>
    <property type="molecule type" value="Genomic_DNA"/>
</dbReference>
<protein>
    <submittedName>
        <fullName evidence="2">Uncharacterized protein</fullName>
    </submittedName>
</protein>